<reference evidence="1" key="1">
    <citation type="submission" date="2017-06" db="UniProtKB">
        <authorList>
            <consortium name="EnsemblPlants"/>
        </authorList>
    </citation>
    <scope>IDENTIFICATION</scope>
</reference>
<dbReference type="EnsemblPlants" id="OMERI12G05160.1">
    <property type="protein sequence ID" value="OMERI12G05160.1"/>
    <property type="gene ID" value="OMERI12G05160"/>
</dbReference>
<proteinExistence type="predicted"/>
<sequence length="7" mass="903">MSLKRRL</sequence>
<accession>A0A1Y8Z4N8</accession>
<dbReference type="Proteomes" id="UP000008021">
    <property type="component" value="Chromosome 12"/>
</dbReference>
<organism evidence="1">
    <name type="scientific">Oryza meridionalis</name>
    <dbReference type="NCBI Taxonomy" id="40149"/>
    <lineage>
        <taxon>Eukaryota</taxon>
        <taxon>Viridiplantae</taxon>
        <taxon>Streptophyta</taxon>
        <taxon>Embryophyta</taxon>
        <taxon>Tracheophyta</taxon>
        <taxon>Spermatophyta</taxon>
        <taxon>Magnoliopsida</taxon>
        <taxon>Liliopsida</taxon>
        <taxon>Poales</taxon>
        <taxon>Poaceae</taxon>
        <taxon>BOP clade</taxon>
        <taxon>Oryzoideae</taxon>
        <taxon>Oryzeae</taxon>
        <taxon>Oryzinae</taxon>
        <taxon>Oryza</taxon>
    </lineage>
</organism>
<keyword evidence="2" id="KW-1185">Reference proteome</keyword>
<reference evidence="1" key="2">
    <citation type="submission" date="2018-05" db="EMBL/GenBank/DDBJ databases">
        <title>OmerRS3 (Oryza meridionalis Reference Sequence Version 3).</title>
        <authorList>
            <person name="Zhang J."/>
            <person name="Kudrna D."/>
            <person name="Lee S."/>
            <person name="Talag J."/>
            <person name="Welchert J."/>
            <person name="Wing R.A."/>
        </authorList>
    </citation>
    <scope>NUCLEOTIDE SEQUENCE [LARGE SCALE GENOMIC DNA]</scope>
    <source>
        <strain evidence="1">cv. OR44</strain>
    </source>
</reference>
<evidence type="ECO:0000313" key="2">
    <source>
        <dbReference type="Proteomes" id="UP000008021"/>
    </source>
</evidence>
<dbReference type="Gramene" id="OMERI12G05160.1">
    <property type="protein sequence ID" value="OMERI12G05160.1"/>
    <property type="gene ID" value="OMERI12G05160"/>
</dbReference>
<name>A0A1Y8Z4N8_9ORYZ</name>
<protein>
    <submittedName>
        <fullName evidence="1">Uncharacterized protein</fullName>
    </submittedName>
</protein>
<evidence type="ECO:0000313" key="1">
    <source>
        <dbReference type="EnsemblPlants" id="OMERI12G05160.1"/>
    </source>
</evidence>